<dbReference type="GeneID" id="76423694"/>
<dbReference type="PANTHER" id="PTHR30038">
    <property type="entry name" value="ALDEHYDE FERREDOXIN OXIDOREDUCTASE"/>
    <property type="match status" value="1"/>
</dbReference>
<dbReference type="KEGG" id="maqe:RJ40_05005"/>
<dbReference type="InterPro" id="IPR013985">
    <property type="entry name" value="Ald_Fedxn_OxRdtase_dom3"/>
</dbReference>
<evidence type="ECO:0000256" key="1">
    <source>
        <dbReference type="ARBA" id="ARBA00001966"/>
    </source>
</evidence>
<keyword evidence="3" id="KW-0004">4Fe-4S</keyword>
<dbReference type="SMART" id="SM00790">
    <property type="entry name" value="AFOR_N"/>
    <property type="match status" value="1"/>
</dbReference>
<dbReference type="Proteomes" id="UP001042704">
    <property type="component" value="Chromosome"/>
</dbReference>
<reference evidence="10" key="2">
    <citation type="submission" date="2019-02" db="EMBL/GenBank/DDBJ databases">
        <authorList>
            <person name="Chen S.-C."/>
            <person name="Chien H.-H."/>
            <person name="Lai M.-C."/>
        </authorList>
    </citation>
    <scope>NUCLEOTIDE SEQUENCE</scope>
    <source>
        <strain evidence="10">N2F9704</strain>
    </source>
</reference>
<reference evidence="10" key="1">
    <citation type="journal article" date="2001" name="Int. J. Syst. Evol. Microbiol.">
        <title>Methanofollis aquaemaris sp. nov., a methanogen isolated from an aquaculture fish pond.</title>
        <authorList>
            <person name="Lai M.C."/>
            <person name="Chen S.C."/>
        </authorList>
    </citation>
    <scope>NUCLEOTIDE SEQUENCE</scope>
    <source>
        <strain evidence="10">N2F9704</strain>
    </source>
</reference>
<evidence type="ECO:0000256" key="5">
    <source>
        <dbReference type="ARBA" id="ARBA00023002"/>
    </source>
</evidence>
<dbReference type="InterPro" id="IPR036503">
    <property type="entry name" value="Ald_Fedxn_OxRdtase_N_sf"/>
</dbReference>
<organism evidence="10 11">
    <name type="scientific">Methanofollis aquaemaris</name>
    <dbReference type="NCBI Taxonomy" id="126734"/>
    <lineage>
        <taxon>Archaea</taxon>
        <taxon>Methanobacteriati</taxon>
        <taxon>Methanobacteriota</taxon>
        <taxon>Stenosarchaea group</taxon>
        <taxon>Methanomicrobia</taxon>
        <taxon>Methanomicrobiales</taxon>
        <taxon>Methanomicrobiaceae</taxon>
        <taxon>Methanofollis</taxon>
    </lineage>
</organism>
<evidence type="ECO:0000259" key="9">
    <source>
        <dbReference type="SMART" id="SM00790"/>
    </source>
</evidence>
<keyword evidence="5" id="KW-0560">Oxidoreductase</keyword>
<keyword evidence="6" id="KW-0408">Iron</keyword>
<dbReference type="AlphaFoldDB" id="A0A8A3S5J5"/>
<keyword evidence="4" id="KW-0479">Metal-binding</keyword>
<protein>
    <submittedName>
        <fullName evidence="10">Aldehyde ferredoxin oxidoreductase</fullName>
    </submittedName>
</protein>
<comment type="cofactor">
    <cofactor evidence="1">
        <name>[4Fe-4S] cluster</name>
        <dbReference type="ChEBI" id="CHEBI:49883"/>
    </cofactor>
</comment>
<evidence type="ECO:0000256" key="4">
    <source>
        <dbReference type="ARBA" id="ARBA00022723"/>
    </source>
</evidence>
<dbReference type="EMBL" id="CP036172">
    <property type="protein sequence ID" value="QSZ66894.1"/>
    <property type="molecule type" value="Genomic_DNA"/>
</dbReference>
<dbReference type="InterPro" id="IPR051919">
    <property type="entry name" value="W-dependent_AOR"/>
</dbReference>
<evidence type="ECO:0000313" key="11">
    <source>
        <dbReference type="Proteomes" id="UP001042704"/>
    </source>
</evidence>
<feature type="domain" description="Aldehyde ferredoxin oxidoreductase N-terminal" evidence="9">
    <location>
        <begin position="4"/>
        <end position="207"/>
    </location>
</feature>
<accession>A0A8A3S5J5</accession>
<dbReference type="InterPro" id="IPR036021">
    <property type="entry name" value="Tungsten_al_ferr_oxy-like_C"/>
</dbReference>
<dbReference type="PANTHER" id="PTHR30038:SF0">
    <property type="entry name" value="TUNGSTEN-CONTAINING ALDEHYDE FERREDOXIN OXIDOREDUCTASE"/>
    <property type="match status" value="1"/>
</dbReference>
<dbReference type="GO" id="GO:0016625">
    <property type="term" value="F:oxidoreductase activity, acting on the aldehyde or oxo group of donors, iron-sulfur protein as acceptor"/>
    <property type="evidence" value="ECO:0007669"/>
    <property type="project" value="InterPro"/>
</dbReference>
<dbReference type="GO" id="GO:0009055">
    <property type="term" value="F:electron transfer activity"/>
    <property type="evidence" value="ECO:0007669"/>
    <property type="project" value="InterPro"/>
</dbReference>
<comment type="cofactor">
    <cofactor evidence="8">
        <name>tungstopterin</name>
        <dbReference type="ChEBI" id="CHEBI:30402"/>
    </cofactor>
</comment>
<dbReference type="GO" id="GO:0051539">
    <property type="term" value="F:4 iron, 4 sulfur cluster binding"/>
    <property type="evidence" value="ECO:0007669"/>
    <property type="project" value="UniProtKB-KW"/>
</dbReference>
<name>A0A8A3S5J5_9EURY</name>
<dbReference type="InterPro" id="IPR001203">
    <property type="entry name" value="OxRdtase_Ald_Fedxn_C"/>
</dbReference>
<dbReference type="InterPro" id="IPR013984">
    <property type="entry name" value="Ald_Fedxn_OxRdtase_dom2"/>
</dbReference>
<dbReference type="Pfam" id="PF01314">
    <property type="entry name" value="AFOR_C"/>
    <property type="match status" value="1"/>
</dbReference>
<evidence type="ECO:0000313" key="10">
    <source>
        <dbReference type="EMBL" id="QSZ66894.1"/>
    </source>
</evidence>
<sequence length="600" mass="64442">MKGYADRLLAVDLTAGRCRARPYPDEWKHDYLGGRGLGVRLLTEMIDASTEPLSPENPLVIATGPLTGSGVPLGSRFDIVTRSPLTRTLTSANSGGFFGKELKRAGFDGIIVTGRAERPVYLWVNDGAAEIRDASGIWGKRVSETVREIEAETPGPSTEVLCIGPAGERLSPISSIMNETFRSSGRGGVGAVMGSKNLKAVAARGEQKTEVADPEGLKGLKAAVRAKLRENPVTGIGLPTYGTAVLVNIINEHNILPTRNFQRGYDPEAGAVSGEELAEQYLKSKKCCYSCMVCCGRLTEIDGVEGDGPEYETLWAFGSNIGCHDLGMAIRANNLCNDLGLDTISVGGTIAAAMEMNERGYLDTGIRFGECEKVLDLVEAIGERQGIGDALAKGSAAFTRRHGHPELSMGVKGQELPAYDPRGLQGHGLAYATSVRGGDHVYAYLISPEVLGLPEALDPFTDEGKADWTKAFQDLTAVIDSIGICLFTSFALDADDYAALVRGVTGMEMSAADLMVIGERIWNLQQLFNLRAGFTRADDTLPGRLLAEPLTDGAPAGRVWRREPLLSEYYRARGWDRHGVPDPEKLKELGIAWAAPLPVT</sequence>
<keyword evidence="7" id="KW-0411">Iron-sulfur</keyword>
<evidence type="ECO:0000256" key="6">
    <source>
        <dbReference type="ARBA" id="ARBA00023004"/>
    </source>
</evidence>
<evidence type="ECO:0000256" key="7">
    <source>
        <dbReference type="ARBA" id="ARBA00023014"/>
    </source>
</evidence>
<gene>
    <name evidence="10" type="ORF">RJ40_05005</name>
</gene>
<evidence type="ECO:0000256" key="8">
    <source>
        <dbReference type="ARBA" id="ARBA00049934"/>
    </source>
</evidence>
<dbReference type="SUPFAM" id="SSF48310">
    <property type="entry name" value="Aldehyde ferredoxin oxidoreductase, C-terminal domains"/>
    <property type="match status" value="1"/>
</dbReference>
<dbReference type="Pfam" id="PF02730">
    <property type="entry name" value="AFOR_N"/>
    <property type="match status" value="1"/>
</dbReference>
<evidence type="ECO:0000256" key="2">
    <source>
        <dbReference type="ARBA" id="ARBA00011032"/>
    </source>
</evidence>
<proteinExistence type="inferred from homology"/>
<evidence type="ECO:0000256" key="3">
    <source>
        <dbReference type="ARBA" id="ARBA00022485"/>
    </source>
</evidence>
<keyword evidence="11" id="KW-1185">Reference proteome</keyword>
<dbReference type="Gene3D" id="1.10.599.10">
    <property type="entry name" value="Aldehyde Ferredoxin Oxidoreductase Protein, subunit A, domain 3"/>
    <property type="match status" value="1"/>
</dbReference>
<dbReference type="InterPro" id="IPR013983">
    <property type="entry name" value="Ald_Fedxn_OxRdtase_N"/>
</dbReference>
<dbReference type="GO" id="GO:0046872">
    <property type="term" value="F:metal ion binding"/>
    <property type="evidence" value="ECO:0007669"/>
    <property type="project" value="UniProtKB-KW"/>
</dbReference>
<dbReference type="Gene3D" id="3.60.9.10">
    <property type="entry name" value="Aldehyde ferredoxin oxidoreductase, N-terminal domain"/>
    <property type="match status" value="1"/>
</dbReference>
<dbReference type="RefSeq" id="WP_265582263.1">
    <property type="nucleotide sequence ID" value="NZ_CP036172.1"/>
</dbReference>
<dbReference type="Gene3D" id="1.10.569.10">
    <property type="entry name" value="Aldehyde Ferredoxin Oxidoreductase Protein, subunit A, domain 2"/>
    <property type="match status" value="1"/>
</dbReference>
<comment type="similarity">
    <text evidence="2">Belongs to the AOR/FOR family.</text>
</comment>
<dbReference type="SUPFAM" id="SSF56228">
    <property type="entry name" value="Aldehyde ferredoxin oxidoreductase, N-terminal domain"/>
    <property type="match status" value="1"/>
</dbReference>